<keyword evidence="6" id="KW-1185">Reference proteome</keyword>
<dbReference type="PROSITE" id="PS50297">
    <property type="entry name" value="ANK_REP_REGION"/>
    <property type="match status" value="2"/>
</dbReference>
<dbReference type="GO" id="GO:0004842">
    <property type="term" value="F:ubiquitin-protein transferase activity"/>
    <property type="evidence" value="ECO:0007669"/>
    <property type="project" value="TreeGrafter"/>
</dbReference>
<comment type="caution">
    <text evidence="5">The sequence shown here is derived from an EMBL/GenBank/DDBJ whole genome shotgun (WGS) entry which is preliminary data.</text>
</comment>
<keyword evidence="2 3" id="KW-0040">ANK repeat</keyword>
<evidence type="ECO:0000313" key="6">
    <source>
        <dbReference type="Proteomes" id="UP001153069"/>
    </source>
</evidence>
<organism evidence="5 6">
    <name type="scientific">Seminavis robusta</name>
    <dbReference type="NCBI Taxonomy" id="568900"/>
    <lineage>
        <taxon>Eukaryota</taxon>
        <taxon>Sar</taxon>
        <taxon>Stramenopiles</taxon>
        <taxon>Ochrophyta</taxon>
        <taxon>Bacillariophyta</taxon>
        <taxon>Bacillariophyceae</taxon>
        <taxon>Bacillariophycidae</taxon>
        <taxon>Naviculales</taxon>
        <taxon>Naviculaceae</taxon>
        <taxon>Seminavis</taxon>
    </lineage>
</organism>
<dbReference type="SUPFAM" id="SSF48403">
    <property type="entry name" value="Ankyrin repeat"/>
    <property type="match status" value="1"/>
</dbReference>
<dbReference type="OrthoDB" id="76816at2759"/>
<reference evidence="5" key="1">
    <citation type="submission" date="2020-06" db="EMBL/GenBank/DDBJ databases">
        <authorList>
            <consortium name="Plant Systems Biology data submission"/>
        </authorList>
    </citation>
    <scope>NUCLEOTIDE SEQUENCE</scope>
    <source>
        <strain evidence="5">D6</strain>
    </source>
</reference>
<evidence type="ECO:0000256" key="2">
    <source>
        <dbReference type="ARBA" id="ARBA00023043"/>
    </source>
</evidence>
<dbReference type="Proteomes" id="UP001153069">
    <property type="component" value="Unassembled WGS sequence"/>
</dbReference>
<evidence type="ECO:0000256" key="1">
    <source>
        <dbReference type="ARBA" id="ARBA00022737"/>
    </source>
</evidence>
<dbReference type="InterPro" id="IPR036770">
    <property type="entry name" value="Ankyrin_rpt-contain_sf"/>
</dbReference>
<sequence length="689" mass="77704">MITAAATAKRPMDQQARIVGGSRRRLDDSEIAPEDVPPQCESQEEKNYEDDDEEENDDVDVVFERSVSITANRGVYKICSTLSRTYSHDFFVWGVDAKVSFQPTNSSSTSRSDPATKVGSLEGYLLRCTKGVHFVADSVRDETVELATMFCERNGAITRVETGIDDDDVYGNLIHIYTVEVEEEHRGKCDLGLHLVHHTLEFLQSLKQHDTSQELRERAANAKDNDSKQFYQRLKSCMPQERWGWAIALMVPNVGSTAADETSLQRHFARMGFRQTGKNVDQWLAFYLTASQFASSRDGSIPETTWKTKAESEQINLFVPPKYEATGADKELRDFVSTGGAATNLVRSHRVQEVITIIRYILANRGASIHGARALHAAAARDSYNAEFLQILANLGGDVNAADENGDTPLHVAASMKDPETIAYLIRLGASKMSLNTTRESPLDTLSKSVRNELDMFCMFDLPQSVSQILKRHRANVLLMASQLPPLLIDGWLPPRMRYMLSVTAEDEAMLIDDDSRSFESRKPMPLDSVFREFFRGIRKSDFFPPDVLHQNPGGLYKSFCDGWGDIWQAITSLLNNNQAPTVQRIYQEIEMYGHWKYDKNKFQYFLEKGGKVEHALDALIISTIDLVENGDGFYDYDKNDVEALPKTTLDVDYDLARVKLIGLQEGGEVLSMGPYEHRFDTNGRYQNN</sequence>
<dbReference type="Gene3D" id="1.25.40.20">
    <property type="entry name" value="Ankyrin repeat-containing domain"/>
    <property type="match status" value="1"/>
</dbReference>
<name>A0A9N8DW70_9STRA</name>
<dbReference type="GO" id="GO:0085020">
    <property type="term" value="P:protein K6-linked ubiquitination"/>
    <property type="evidence" value="ECO:0007669"/>
    <property type="project" value="TreeGrafter"/>
</dbReference>
<dbReference type="PROSITE" id="PS50088">
    <property type="entry name" value="ANK_REPEAT"/>
    <property type="match status" value="2"/>
</dbReference>
<dbReference type="PANTHER" id="PTHR24171">
    <property type="entry name" value="ANKYRIN REPEAT DOMAIN-CONTAINING PROTEIN 39-RELATED"/>
    <property type="match status" value="1"/>
</dbReference>
<accession>A0A9N8DW70</accession>
<feature type="repeat" description="ANK" evidence="3">
    <location>
        <begin position="370"/>
        <end position="404"/>
    </location>
</feature>
<dbReference type="SMART" id="SM00248">
    <property type="entry name" value="ANK"/>
    <property type="match status" value="2"/>
</dbReference>
<keyword evidence="1" id="KW-0677">Repeat</keyword>
<evidence type="ECO:0000313" key="5">
    <source>
        <dbReference type="EMBL" id="CAB9507109.1"/>
    </source>
</evidence>
<protein>
    <submittedName>
        <fullName evidence="5">Ankyrin repeat</fullName>
    </submittedName>
</protein>
<feature type="region of interest" description="Disordered" evidence="4">
    <location>
        <begin position="1"/>
        <end position="57"/>
    </location>
</feature>
<dbReference type="AlphaFoldDB" id="A0A9N8DW70"/>
<dbReference type="EMBL" id="CAICTM010000292">
    <property type="protein sequence ID" value="CAB9507109.1"/>
    <property type="molecule type" value="Genomic_DNA"/>
</dbReference>
<gene>
    <name evidence="5" type="ORF">SEMRO_293_G109880.1</name>
</gene>
<feature type="repeat" description="ANK" evidence="3">
    <location>
        <begin position="405"/>
        <end position="437"/>
    </location>
</feature>
<evidence type="ECO:0000256" key="3">
    <source>
        <dbReference type="PROSITE-ProRule" id="PRU00023"/>
    </source>
</evidence>
<dbReference type="InterPro" id="IPR002110">
    <property type="entry name" value="Ankyrin_rpt"/>
</dbReference>
<proteinExistence type="predicted"/>
<dbReference type="PANTHER" id="PTHR24171:SF8">
    <property type="entry name" value="BRCA1-ASSOCIATED RING DOMAIN PROTEIN 1"/>
    <property type="match status" value="1"/>
</dbReference>
<dbReference type="Pfam" id="PF12796">
    <property type="entry name" value="Ank_2"/>
    <property type="match status" value="1"/>
</dbReference>
<evidence type="ECO:0000256" key="4">
    <source>
        <dbReference type="SAM" id="MobiDB-lite"/>
    </source>
</evidence>
<feature type="compositionally biased region" description="Acidic residues" evidence="4">
    <location>
        <begin position="47"/>
        <end position="57"/>
    </location>
</feature>